<keyword evidence="3" id="KW-1185">Reference proteome</keyword>
<accession>A0AAW0XW90</accession>
<reference evidence="2 3" key="1">
    <citation type="journal article" date="2024" name="BMC Genomics">
        <title>Genome assembly of redclaw crayfish (Cherax quadricarinatus) provides insights into its immune adaptation and hypoxia tolerance.</title>
        <authorList>
            <person name="Liu Z."/>
            <person name="Zheng J."/>
            <person name="Li H."/>
            <person name="Fang K."/>
            <person name="Wang S."/>
            <person name="He J."/>
            <person name="Zhou D."/>
            <person name="Weng S."/>
            <person name="Chi M."/>
            <person name="Gu Z."/>
            <person name="He J."/>
            <person name="Li F."/>
            <person name="Wang M."/>
        </authorList>
    </citation>
    <scope>NUCLEOTIDE SEQUENCE [LARGE SCALE GENOMIC DNA]</scope>
    <source>
        <strain evidence="2">ZL_2023a</strain>
    </source>
</reference>
<name>A0AAW0XW90_CHEQU</name>
<dbReference type="AlphaFoldDB" id="A0AAW0XW90"/>
<evidence type="ECO:0000313" key="3">
    <source>
        <dbReference type="Proteomes" id="UP001445076"/>
    </source>
</evidence>
<dbReference type="EMBL" id="JARKIK010000024">
    <property type="protein sequence ID" value="KAK8743727.1"/>
    <property type="molecule type" value="Genomic_DNA"/>
</dbReference>
<comment type="caution">
    <text evidence="2">The sequence shown here is derived from an EMBL/GenBank/DDBJ whole genome shotgun (WGS) entry which is preliminary data.</text>
</comment>
<proteinExistence type="predicted"/>
<evidence type="ECO:0000256" key="1">
    <source>
        <dbReference type="SAM" id="MobiDB-lite"/>
    </source>
</evidence>
<dbReference type="Proteomes" id="UP001445076">
    <property type="component" value="Unassembled WGS sequence"/>
</dbReference>
<organism evidence="2 3">
    <name type="scientific">Cherax quadricarinatus</name>
    <name type="common">Australian red claw crayfish</name>
    <dbReference type="NCBI Taxonomy" id="27406"/>
    <lineage>
        <taxon>Eukaryota</taxon>
        <taxon>Metazoa</taxon>
        <taxon>Ecdysozoa</taxon>
        <taxon>Arthropoda</taxon>
        <taxon>Crustacea</taxon>
        <taxon>Multicrustacea</taxon>
        <taxon>Malacostraca</taxon>
        <taxon>Eumalacostraca</taxon>
        <taxon>Eucarida</taxon>
        <taxon>Decapoda</taxon>
        <taxon>Pleocyemata</taxon>
        <taxon>Astacidea</taxon>
        <taxon>Parastacoidea</taxon>
        <taxon>Parastacidae</taxon>
        <taxon>Cherax</taxon>
    </lineage>
</organism>
<sequence length="122" mass="13339">MTTGVHLNTEHRLTPASCITRRLVMKCMSMMRDLMTLLLLLLLLLSCLALTLTAPLNDLTGDNLTDVSTKEVVLGDHNRFRRQMLNAGNKRVRGGQNAKRPSTGAIFTKPGGGGARPVIRRG</sequence>
<feature type="region of interest" description="Disordered" evidence="1">
    <location>
        <begin position="91"/>
        <end position="122"/>
    </location>
</feature>
<protein>
    <submittedName>
        <fullName evidence="2">Uncharacterized protein</fullName>
    </submittedName>
</protein>
<evidence type="ECO:0000313" key="2">
    <source>
        <dbReference type="EMBL" id="KAK8743727.1"/>
    </source>
</evidence>
<gene>
    <name evidence="2" type="ORF">OTU49_001233</name>
</gene>